<dbReference type="GO" id="GO:0016020">
    <property type="term" value="C:membrane"/>
    <property type="evidence" value="ECO:0007669"/>
    <property type="project" value="InterPro"/>
</dbReference>
<proteinExistence type="predicted"/>
<dbReference type="Pfam" id="PF04186">
    <property type="entry name" value="FxsA"/>
    <property type="match status" value="1"/>
</dbReference>
<dbReference type="RefSeq" id="WP_179531063.1">
    <property type="nucleotide sequence ID" value="NZ_BAAAPP010000003.1"/>
</dbReference>
<feature type="transmembrane region" description="Helical" evidence="1">
    <location>
        <begin position="84"/>
        <end position="109"/>
    </location>
</feature>
<gene>
    <name evidence="2" type="ORF">BKA05_001701</name>
</gene>
<evidence type="ECO:0000256" key="1">
    <source>
        <dbReference type="SAM" id="Phobius"/>
    </source>
</evidence>
<dbReference type="Proteomes" id="UP000537326">
    <property type="component" value="Unassembled WGS sequence"/>
</dbReference>
<sequence>MSGRRRGGVAWALGLAFIGLPLLELYLVIQVGQAIGAWWTILLLVVDSVLGALIVRREGGRAWRALREALAQARMPHKELADGALVLIGGTLLLTPGFVTDALGALLVLPVTRPFFRGLLARVVAARLVVVPGRGGPGNDERPGPVVRGDVVDPPE</sequence>
<dbReference type="EMBL" id="JACBZI010000001">
    <property type="protein sequence ID" value="NYI10186.1"/>
    <property type="molecule type" value="Genomic_DNA"/>
</dbReference>
<keyword evidence="1" id="KW-0472">Membrane</keyword>
<dbReference type="PANTHER" id="PTHR35335:SF1">
    <property type="entry name" value="UPF0716 PROTEIN FXSA"/>
    <property type="match status" value="1"/>
</dbReference>
<name>A0A7Y9YDI3_9ACTN</name>
<comment type="caution">
    <text evidence="2">The sequence shown here is derived from an EMBL/GenBank/DDBJ whole genome shotgun (WGS) entry which is preliminary data.</text>
</comment>
<keyword evidence="3" id="KW-1185">Reference proteome</keyword>
<feature type="transmembrane region" description="Helical" evidence="1">
    <location>
        <begin position="35"/>
        <end position="55"/>
    </location>
</feature>
<dbReference type="PANTHER" id="PTHR35335">
    <property type="entry name" value="UPF0716 PROTEIN FXSA"/>
    <property type="match status" value="1"/>
</dbReference>
<organism evidence="2 3">
    <name type="scientific">Nocardioides marinus</name>
    <dbReference type="NCBI Taxonomy" id="374514"/>
    <lineage>
        <taxon>Bacteria</taxon>
        <taxon>Bacillati</taxon>
        <taxon>Actinomycetota</taxon>
        <taxon>Actinomycetes</taxon>
        <taxon>Propionibacteriales</taxon>
        <taxon>Nocardioidaceae</taxon>
        <taxon>Nocardioides</taxon>
    </lineage>
</organism>
<dbReference type="InterPro" id="IPR007313">
    <property type="entry name" value="FxsA"/>
</dbReference>
<dbReference type="AlphaFoldDB" id="A0A7Y9YDI3"/>
<keyword evidence="1" id="KW-1133">Transmembrane helix</keyword>
<keyword evidence="1" id="KW-0812">Transmembrane</keyword>
<accession>A0A7Y9YDI3</accession>
<feature type="transmembrane region" description="Helical" evidence="1">
    <location>
        <begin position="9"/>
        <end position="29"/>
    </location>
</feature>
<reference evidence="2 3" key="1">
    <citation type="submission" date="2020-07" db="EMBL/GenBank/DDBJ databases">
        <title>Sequencing the genomes of 1000 actinobacteria strains.</title>
        <authorList>
            <person name="Klenk H.-P."/>
        </authorList>
    </citation>
    <scope>NUCLEOTIDE SEQUENCE [LARGE SCALE GENOMIC DNA]</scope>
    <source>
        <strain evidence="2 3">DSM 18248</strain>
    </source>
</reference>
<dbReference type="NCBIfam" id="NF008528">
    <property type="entry name" value="PRK11463.1-2"/>
    <property type="match status" value="1"/>
</dbReference>
<evidence type="ECO:0000313" key="3">
    <source>
        <dbReference type="Proteomes" id="UP000537326"/>
    </source>
</evidence>
<protein>
    <submittedName>
        <fullName evidence="2">UPF0716 protein FxsA</fullName>
    </submittedName>
</protein>
<evidence type="ECO:0000313" key="2">
    <source>
        <dbReference type="EMBL" id="NYI10186.1"/>
    </source>
</evidence>